<dbReference type="InterPro" id="IPR015590">
    <property type="entry name" value="Aldehyde_DH_dom"/>
</dbReference>
<reference evidence="4 5" key="1">
    <citation type="submission" date="2018-08" db="EMBL/GenBank/DDBJ databases">
        <title>Altererythrobacter sp.Ery1 and Ery12, the genome sequencing of novel strains in genus Alterythrobacter.</title>
        <authorList>
            <person name="Cheng H."/>
            <person name="Wu Y.-H."/>
            <person name="Fang C."/>
            <person name="Xu X.-W."/>
        </authorList>
    </citation>
    <scope>NUCLEOTIDE SEQUENCE [LARGE SCALE GENOMIC DNA]</scope>
    <source>
        <strain evidence="4 5">Ery1</strain>
    </source>
</reference>
<evidence type="ECO:0000259" key="3">
    <source>
        <dbReference type="Pfam" id="PF00171"/>
    </source>
</evidence>
<dbReference type="Gene3D" id="3.40.605.10">
    <property type="entry name" value="Aldehyde Dehydrogenase, Chain A, domain 1"/>
    <property type="match status" value="1"/>
</dbReference>
<gene>
    <name evidence="4" type="ORF">D2V04_12650</name>
</gene>
<dbReference type="InterPro" id="IPR016162">
    <property type="entry name" value="Ald_DH_N"/>
</dbReference>
<dbReference type="Pfam" id="PF00171">
    <property type="entry name" value="Aldedh"/>
    <property type="match status" value="1"/>
</dbReference>
<keyword evidence="5" id="KW-1185">Reference proteome</keyword>
<dbReference type="RefSeq" id="WP_119514027.1">
    <property type="nucleotide sequence ID" value="NZ_QXFK01000018.1"/>
</dbReference>
<dbReference type="FunFam" id="3.40.605.10:FF:000007">
    <property type="entry name" value="NAD/NADP-dependent betaine aldehyde dehydrogenase"/>
    <property type="match status" value="1"/>
</dbReference>
<dbReference type="OrthoDB" id="9761688at2"/>
<dbReference type="GO" id="GO:0004777">
    <property type="term" value="F:succinate-semialdehyde dehydrogenase (NAD+) activity"/>
    <property type="evidence" value="ECO:0007669"/>
    <property type="project" value="TreeGrafter"/>
</dbReference>
<evidence type="ECO:0000256" key="2">
    <source>
        <dbReference type="ARBA" id="ARBA00023002"/>
    </source>
</evidence>
<dbReference type="InterPro" id="IPR016163">
    <property type="entry name" value="Ald_DH_C"/>
</dbReference>
<accession>A0A418NG01</accession>
<dbReference type="InterPro" id="IPR050740">
    <property type="entry name" value="Aldehyde_DH_Superfamily"/>
</dbReference>
<feature type="domain" description="Aldehyde dehydrogenase" evidence="3">
    <location>
        <begin position="22"/>
        <end position="473"/>
    </location>
</feature>
<dbReference type="CDD" id="cd07103">
    <property type="entry name" value="ALDH_F5_SSADH_GabD"/>
    <property type="match status" value="1"/>
</dbReference>
<organism evidence="4 5">
    <name type="scientific">Pelagerythrobacter aerophilus</name>
    <dbReference type="NCBI Taxonomy" id="2306995"/>
    <lineage>
        <taxon>Bacteria</taxon>
        <taxon>Pseudomonadati</taxon>
        <taxon>Pseudomonadota</taxon>
        <taxon>Alphaproteobacteria</taxon>
        <taxon>Sphingomonadales</taxon>
        <taxon>Erythrobacteraceae</taxon>
        <taxon>Pelagerythrobacter</taxon>
    </lineage>
</organism>
<evidence type="ECO:0000313" key="4">
    <source>
        <dbReference type="EMBL" id="RIV76969.1"/>
    </source>
</evidence>
<name>A0A418NG01_9SPHN</name>
<evidence type="ECO:0000256" key="1">
    <source>
        <dbReference type="ARBA" id="ARBA00009986"/>
    </source>
</evidence>
<comment type="caution">
    <text evidence="4">The sequence shown here is derived from an EMBL/GenBank/DDBJ whole genome shotgun (WGS) entry which is preliminary data.</text>
</comment>
<dbReference type="PANTHER" id="PTHR43353:SF5">
    <property type="entry name" value="SUCCINATE-SEMIALDEHYDE DEHYDROGENASE, MITOCHONDRIAL"/>
    <property type="match status" value="1"/>
</dbReference>
<comment type="similarity">
    <text evidence="1">Belongs to the aldehyde dehydrogenase family.</text>
</comment>
<evidence type="ECO:0000313" key="5">
    <source>
        <dbReference type="Proteomes" id="UP000285092"/>
    </source>
</evidence>
<dbReference type="GO" id="GO:0009450">
    <property type="term" value="P:gamma-aminobutyric acid catabolic process"/>
    <property type="evidence" value="ECO:0007669"/>
    <property type="project" value="TreeGrafter"/>
</dbReference>
<dbReference type="SUPFAM" id="SSF53720">
    <property type="entry name" value="ALDH-like"/>
    <property type="match status" value="1"/>
</dbReference>
<dbReference type="Proteomes" id="UP000285092">
    <property type="component" value="Unassembled WGS sequence"/>
</dbReference>
<protein>
    <submittedName>
        <fullName evidence="4">NAD-dependent succinate-semialdehyde dehydrogenase</fullName>
    </submittedName>
</protein>
<dbReference type="PANTHER" id="PTHR43353">
    <property type="entry name" value="SUCCINATE-SEMIALDEHYDE DEHYDROGENASE, MITOCHONDRIAL"/>
    <property type="match status" value="1"/>
</dbReference>
<keyword evidence="2" id="KW-0560">Oxidoreductase</keyword>
<proteinExistence type="inferred from homology"/>
<dbReference type="InterPro" id="IPR016161">
    <property type="entry name" value="Ald_DH/histidinol_DH"/>
</dbReference>
<dbReference type="EMBL" id="QXFK01000018">
    <property type="protein sequence ID" value="RIV76969.1"/>
    <property type="molecule type" value="Genomic_DNA"/>
</dbReference>
<sequence>MADYPSLHLLIAGEQVTGGGRETEEVIDPATGETIGTLPRATAEDLDRALDGAKRGFREWRNTPADKRAAILTKAAALLKERAREIAPAITREQGKPVKEAMGEVIYSAMLLEFYAGEIKRIYGRTLVRPAGQRVEVQYHPIGPVAGFAAWNFPMINVVRKIGGALAAGCSTIVKPSEETPAGGIALVQALLDAGVPGDAVQCVFGVPDTVSRHLLGSPVIRKVTFTGSTAVGKHLARLAADDLKVATMELGGHGPVLVFNDSDVDKVLDTMVAAKYRNAGQVCVSPTRFLIEEDVFERFRDGFVERARTVKVGSGFEEDTQMGPMANARGPDSLAKLIGNAKDKGANLLTGGERIGNRGFFHEPTVLSEVPVDADIMNNEPFGPVALLNPMKGEDSMIEEANRLPYGLAAYAWTQDPARRRRLAAEIETGMLAINGANVSGVDAPFGGVKWSGYGSEDGREGVMACMVPKTVHETD</sequence>
<dbReference type="AlphaFoldDB" id="A0A418NG01"/>
<dbReference type="Gene3D" id="3.40.309.10">
    <property type="entry name" value="Aldehyde Dehydrogenase, Chain A, domain 2"/>
    <property type="match status" value="1"/>
</dbReference>